<protein>
    <recommendedName>
        <fullName evidence="3">DUF771 domain-containing protein</fullName>
    </recommendedName>
</protein>
<accession>A0A4Y1ZIF0</accession>
<sequence length="67" mass="8106">MDDLESRIKRKREWIQKNILYRPKFKKILDAQNGGCVFYPATRGQVWSFHAAKMTEFLDQNFHRIFS</sequence>
<dbReference type="AlphaFoldDB" id="A0A4Y1ZIF0"/>
<dbReference type="Proteomes" id="UP000319716">
    <property type="component" value="Unassembled WGS sequence"/>
</dbReference>
<name>A0A4Y1ZIF0_9BACL</name>
<dbReference type="InterPro" id="IPR008489">
    <property type="entry name" value="DUF771"/>
</dbReference>
<reference evidence="1 2" key="1">
    <citation type="submission" date="2017-11" db="EMBL/GenBank/DDBJ databases">
        <title>Draft Genome Sequence of Sporolactobacillus inulinus NBRC 111894 Isolated from Koso, a Japanese Sugar-Vegetable Fermented Beverage.</title>
        <authorList>
            <person name="Chiou T.Y."/>
            <person name="Oshima K."/>
            <person name="Suda W."/>
            <person name="Hattori M."/>
            <person name="Takahashi T."/>
        </authorList>
    </citation>
    <scope>NUCLEOTIDE SEQUENCE [LARGE SCALE GENOMIC DNA]</scope>
    <source>
        <strain evidence="1 2">NBRC111894</strain>
    </source>
</reference>
<evidence type="ECO:0000313" key="1">
    <source>
        <dbReference type="EMBL" id="GAY78704.1"/>
    </source>
</evidence>
<comment type="caution">
    <text evidence="1">The sequence shown here is derived from an EMBL/GenBank/DDBJ whole genome shotgun (WGS) entry which is preliminary data.</text>
</comment>
<dbReference type="EMBL" id="BEXB01000058">
    <property type="protein sequence ID" value="GAY78704.1"/>
    <property type="molecule type" value="Genomic_DNA"/>
</dbReference>
<evidence type="ECO:0000313" key="2">
    <source>
        <dbReference type="Proteomes" id="UP000319716"/>
    </source>
</evidence>
<gene>
    <name evidence="1" type="ORF">NBRC111894_4258</name>
</gene>
<evidence type="ECO:0008006" key="3">
    <source>
        <dbReference type="Google" id="ProtNLM"/>
    </source>
</evidence>
<organism evidence="1 2">
    <name type="scientific">Sporolactobacillus inulinus</name>
    <dbReference type="NCBI Taxonomy" id="2078"/>
    <lineage>
        <taxon>Bacteria</taxon>
        <taxon>Bacillati</taxon>
        <taxon>Bacillota</taxon>
        <taxon>Bacilli</taxon>
        <taxon>Bacillales</taxon>
        <taxon>Sporolactobacillaceae</taxon>
        <taxon>Sporolactobacillus</taxon>
    </lineage>
</organism>
<proteinExistence type="predicted"/>
<dbReference type="Pfam" id="PF05595">
    <property type="entry name" value="DUF771"/>
    <property type="match status" value="1"/>
</dbReference>